<dbReference type="AlphaFoldDB" id="A0A9Y4KQ89"/>
<evidence type="ECO:0000256" key="2">
    <source>
        <dbReference type="SAM" id="Phobius"/>
    </source>
</evidence>
<dbReference type="CTD" id="643382"/>
<feature type="region of interest" description="Disordered" evidence="1">
    <location>
        <begin position="194"/>
        <end position="213"/>
    </location>
</feature>
<dbReference type="Proteomes" id="UP000694891">
    <property type="component" value="Unplaced"/>
</dbReference>
<name>A0A9Y4KQ89_9TELE</name>
<feature type="transmembrane region" description="Helical" evidence="2">
    <location>
        <begin position="152"/>
        <end position="174"/>
    </location>
</feature>
<evidence type="ECO:0000313" key="4">
    <source>
        <dbReference type="RefSeq" id="XP_008294711.1"/>
    </source>
</evidence>
<dbReference type="InterPro" id="IPR038874">
    <property type="entry name" value="TMEM253"/>
</dbReference>
<evidence type="ECO:0000313" key="3">
    <source>
        <dbReference type="Proteomes" id="UP000694891"/>
    </source>
</evidence>
<keyword evidence="2 4" id="KW-0812">Transmembrane</keyword>
<proteinExistence type="predicted"/>
<keyword evidence="2" id="KW-1133">Transmembrane helix</keyword>
<dbReference type="RefSeq" id="XP_008294711.1">
    <property type="nucleotide sequence ID" value="XM_008296489.1"/>
</dbReference>
<protein>
    <submittedName>
        <fullName evidence="4">Transmembrane protein 253</fullName>
    </submittedName>
</protein>
<keyword evidence="3" id="KW-1185">Reference proteome</keyword>
<feature type="transmembrane region" description="Helical" evidence="2">
    <location>
        <begin position="82"/>
        <end position="99"/>
    </location>
</feature>
<feature type="transmembrane region" description="Helical" evidence="2">
    <location>
        <begin position="50"/>
        <end position="70"/>
    </location>
</feature>
<dbReference type="PANTHER" id="PTHR37359:SF1">
    <property type="entry name" value="TRANSMEMBRANE PROTEIN 253"/>
    <property type="match status" value="1"/>
</dbReference>
<keyword evidence="2" id="KW-0472">Membrane</keyword>
<gene>
    <name evidence="4" type="primary">tmem253</name>
</gene>
<reference evidence="4" key="1">
    <citation type="submission" date="2025-08" db="UniProtKB">
        <authorList>
            <consortium name="RefSeq"/>
        </authorList>
    </citation>
    <scope>IDENTIFICATION</scope>
</reference>
<organism evidence="3 4">
    <name type="scientific">Stegastes partitus</name>
    <name type="common">bicolor damselfish</name>
    <dbReference type="NCBI Taxonomy" id="144197"/>
    <lineage>
        <taxon>Eukaryota</taxon>
        <taxon>Metazoa</taxon>
        <taxon>Chordata</taxon>
        <taxon>Craniata</taxon>
        <taxon>Vertebrata</taxon>
        <taxon>Euteleostomi</taxon>
        <taxon>Actinopterygii</taxon>
        <taxon>Neopterygii</taxon>
        <taxon>Teleostei</taxon>
        <taxon>Neoteleostei</taxon>
        <taxon>Acanthomorphata</taxon>
        <taxon>Ovalentaria</taxon>
        <taxon>Pomacentridae</taxon>
        <taxon>Stegastes</taxon>
    </lineage>
</organism>
<dbReference type="PANTHER" id="PTHR37359">
    <property type="entry name" value="TRANSMEMBRANE PROTEIN 253"/>
    <property type="match status" value="1"/>
</dbReference>
<feature type="transmembrane region" description="Helical" evidence="2">
    <location>
        <begin position="111"/>
        <end position="132"/>
    </location>
</feature>
<evidence type="ECO:0000256" key="1">
    <source>
        <dbReference type="SAM" id="MobiDB-lite"/>
    </source>
</evidence>
<accession>A0A9Y4KQ89</accession>
<sequence>MTQNMFQEGLYQVFFKEAPPTRPGTQAANDGELSNARIHSWFGTVVNTRLLVSGVIQVLSALACILSTISHACVSYECSVSMMMPVWSSIFYLAAGCLAMEVQRKASKVKIITLMALNLFSLLFGFSALLVNSIRSGHPVALNTFQMRVGSSIARATTITFTVQCFLASVYISFLSWRGLRRYSSPHVQAYSRVSQDPEDTNGPLLENMEHNL</sequence>